<organism evidence="5 6">
    <name type="scientific">Nannocystis exedens</name>
    <dbReference type="NCBI Taxonomy" id="54"/>
    <lineage>
        <taxon>Bacteria</taxon>
        <taxon>Pseudomonadati</taxon>
        <taxon>Myxococcota</taxon>
        <taxon>Polyangia</taxon>
        <taxon>Nannocystales</taxon>
        <taxon>Nannocystaceae</taxon>
        <taxon>Nannocystis</taxon>
    </lineage>
</organism>
<dbReference type="STRING" id="54.SAMN02745121_01340"/>
<keyword evidence="6" id="KW-1185">Reference proteome</keyword>
<evidence type="ECO:0000259" key="3">
    <source>
        <dbReference type="Pfam" id="PF00501"/>
    </source>
</evidence>
<gene>
    <name evidence="5" type="ORF">SAMN02745121_01340</name>
</gene>
<dbReference type="InterPro" id="IPR042099">
    <property type="entry name" value="ANL_N_sf"/>
</dbReference>
<comment type="similarity">
    <text evidence="1">Belongs to the ATP-dependent AMP-binding enzyme family.</text>
</comment>
<dbReference type="InterPro" id="IPR045851">
    <property type="entry name" value="AMP-bd_C_sf"/>
</dbReference>
<accession>A0A1I1UVV0</accession>
<dbReference type="OrthoDB" id="5483897at2"/>
<evidence type="ECO:0000256" key="2">
    <source>
        <dbReference type="ARBA" id="ARBA00022598"/>
    </source>
</evidence>
<dbReference type="PANTHER" id="PTHR43767:SF1">
    <property type="entry name" value="NONRIBOSOMAL PEPTIDE SYNTHASE PES1 (EUROFUNG)-RELATED"/>
    <property type="match status" value="1"/>
</dbReference>
<dbReference type="PANTHER" id="PTHR43767">
    <property type="entry name" value="LONG-CHAIN-FATTY-ACID--COA LIGASE"/>
    <property type="match status" value="1"/>
</dbReference>
<feature type="domain" description="AMP-binding enzyme C-terminal" evidence="4">
    <location>
        <begin position="424"/>
        <end position="499"/>
    </location>
</feature>
<dbReference type="Gene3D" id="3.30.300.30">
    <property type="match status" value="1"/>
</dbReference>
<dbReference type="AlphaFoldDB" id="A0A1I1UVV0"/>
<dbReference type="NCBIfam" id="NF004837">
    <property type="entry name" value="PRK06187.1"/>
    <property type="match status" value="1"/>
</dbReference>
<evidence type="ECO:0000259" key="4">
    <source>
        <dbReference type="Pfam" id="PF13193"/>
    </source>
</evidence>
<sequence length="518" mass="55128">MTTISSVIRTHAADRPDGVALVCGDQSLTWAELHARSNRVADALQKAGVGFGDRVAFLDKNGNEYFELLFATAKLGAVLVAVNFRLTAREVAFIVNDAEARVFVVGAEFMPLVAELAGALEAVETLVVIGGGESQQSYAAWRDAGADVDPGMVTSGSDVAFQFYSSGTTGHPKGVLLSHDNVFGLLPTSAKMWGVTGDSVNLVALPLFHVGGGGWAMVGMFHGCKSVVVRDVDPTGLIELIGQHRVTHAFLVPVLLHFMQQVPAAATGDFSSLELVVYGASPISEPVLAGAVRLMGCKFAQAYGLTETTGAIVTLPPEDHDPQGPHRHRLRAAGKPHEGVELKIVAPDTGAELPVGVPGEIWTRSRQNMIGYWRNAEGTAASVTVDGWLKTGDIGYFDDDGYLYIHDRVKDMIISGGENIYPAEVENILMKHPSVADVAVIGIPSDVWGESPFAVVVAKPGATVDAQELQAFARQHLAKFKVPVGASVVAALPRTPTGKLLKRELRAPFWQGRERAVS</sequence>
<evidence type="ECO:0000256" key="1">
    <source>
        <dbReference type="ARBA" id="ARBA00006432"/>
    </source>
</evidence>
<dbReference type="SUPFAM" id="SSF56801">
    <property type="entry name" value="Acetyl-CoA synthetase-like"/>
    <property type="match status" value="1"/>
</dbReference>
<evidence type="ECO:0000313" key="5">
    <source>
        <dbReference type="EMBL" id="SFD74886.1"/>
    </source>
</evidence>
<dbReference type="CDD" id="cd17631">
    <property type="entry name" value="FACL_FadD13-like"/>
    <property type="match status" value="1"/>
</dbReference>
<dbReference type="EMBL" id="FOMX01000004">
    <property type="protein sequence ID" value="SFD74886.1"/>
    <property type="molecule type" value="Genomic_DNA"/>
</dbReference>
<name>A0A1I1UVV0_9BACT</name>
<dbReference type="GO" id="GO:0016878">
    <property type="term" value="F:acid-thiol ligase activity"/>
    <property type="evidence" value="ECO:0007669"/>
    <property type="project" value="UniProtKB-ARBA"/>
</dbReference>
<dbReference type="Pfam" id="PF13193">
    <property type="entry name" value="AMP-binding_C"/>
    <property type="match status" value="1"/>
</dbReference>
<evidence type="ECO:0000313" key="6">
    <source>
        <dbReference type="Proteomes" id="UP000199400"/>
    </source>
</evidence>
<protein>
    <submittedName>
        <fullName evidence="5">Acyl-CoA synthetase (AMP-forming)/AMP-acid ligase II</fullName>
    </submittedName>
</protein>
<dbReference type="InterPro" id="IPR025110">
    <property type="entry name" value="AMP-bd_C"/>
</dbReference>
<dbReference type="InterPro" id="IPR000873">
    <property type="entry name" value="AMP-dep_synth/lig_dom"/>
</dbReference>
<dbReference type="Proteomes" id="UP000199400">
    <property type="component" value="Unassembled WGS sequence"/>
</dbReference>
<feature type="domain" description="AMP-dependent synthetase/ligase" evidence="3">
    <location>
        <begin position="9"/>
        <end position="373"/>
    </location>
</feature>
<dbReference type="RefSeq" id="WP_096330101.1">
    <property type="nucleotide sequence ID" value="NZ_FOMX01000004.1"/>
</dbReference>
<dbReference type="InterPro" id="IPR050237">
    <property type="entry name" value="ATP-dep_AMP-bd_enzyme"/>
</dbReference>
<keyword evidence="2 5" id="KW-0436">Ligase</keyword>
<proteinExistence type="inferred from homology"/>
<reference evidence="6" key="1">
    <citation type="submission" date="2016-10" db="EMBL/GenBank/DDBJ databases">
        <authorList>
            <person name="Varghese N."/>
            <person name="Submissions S."/>
        </authorList>
    </citation>
    <scope>NUCLEOTIDE SEQUENCE [LARGE SCALE GENOMIC DNA]</scope>
    <source>
        <strain evidence="6">ATCC 25963</strain>
    </source>
</reference>
<dbReference type="Pfam" id="PF00501">
    <property type="entry name" value="AMP-binding"/>
    <property type="match status" value="1"/>
</dbReference>
<dbReference type="Gene3D" id="3.40.50.12780">
    <property type="entry name" value="N-terminal domain of ligase-like"/>
    <property type="match status" value="1"/>
</dbReference>
<dbReference type="FunFam" id="3.30.300.30:FF:000008">
    <property type="entry name" value="2,3-dihydroxybenzoate-AMP ligase"/>
    <property type="match status" value="1"/>
</dbReference>